<feature type="signal peptide" evidence="1">
    <location>
        <begin position="1"/>
        <end position="19"/>
    </location>
</feature>
<dbReference type="GeneID" id="37118469"/>
<protein>
    <submittedName>
        <fullName evidence="2">Uncharacterized protein</fullName>
    </submittedName>
</protein>
<comment type="caution">
    <text evidence="2">The sequence shown here is derived from an EMBL/GenBank/DDBJ whole genome shotgun (WGS) entry which is preliminary data.</text>
</comment>
<dbReference type="EMBL" id="MSFK01000019">
    <property type="protein sequence ID" value="PWY83086.1"/>
    <property type="molecule type" value="Genomic_DNA"/>
</dbReference>
<accession>A0A317W8Z7</accession>
<evidence type="ECO:0000313" key="3">
    <source>
        <dbReference type="Proteomes" id="UP000246702"/>
    </source>
</evidence>
<name>A0A317W8Z7_9EURO</name>
<proteinExistence type="predicted"/>
<evidence type="ECO:0000313" key="2">
    <source>
        <dbReference type="EMBL" id="PWY83086.1"/>
    </source>
</evidence>
<keyword evidence="1" id="KW-0732">Signal</keyword>
<evidence type="ECO:0000256" key="1">
    <source>
        <dbReference type="SAM" id="SignalP"/>
    </source>
</evidence>
<sequence length="176" mass="20028">MWCLLFPLLFGFVMLGGRSSYHGPDTIAADQKQFIFANKVIFGIEVSQLWYPLMKTYSGIMLLLPGWICGFNVCVDVSISGIEVLENHVPKPSYFHSWRDAHINENIPLMVSKRAKKAKSEMWPRSSTSVTTFNDDKKRIKINMQQSISAPIACVLACLHPKEWKQWILGFLVFGS</sequence>
<organism evidence="2 3">
    <name type="scientific">Aspergillus sclerotioniger CBS 115572</name>
    <dbReference type="NCBI Taxonomy" id="1450535"/>
    <lineage>
        <taxon>Eukaryota</taxon>
        <taxon>Fungi</taxon>
        <taxon>Dikarya</taxon>
        <taxon>Ascomycota</taxon>
        <taxon>Pezizomycotina</taxon>
        <taxon>Eurotiomycetes</taxon>
        <taxon>Eurotiomycetidae</taxon>
        <taxon>Eurotiales</taxon>
        <taxon>Aspergillaceae</taxon>
        <taxon>Aspergillus</taxon>
        <taxon>Aspergillus subgen. Circumdati</taxon>
    </lineage>
</organism>
<dbReference type="AlphaFoldDB" id="A0A317W8Z7"/>
<dbReference type="RefSeq" id="XP_025465871.1">
    <property type="nucleotide sequence ID" value="XM_025616326.1"/>
</dbReference>
<gene>
    <name evidence="2" type="ORF">BO94DRAFT_599498</name>
</gene>
<reference evidence="2 3" key="1">
    <citation type="submission" date="2016-12" db="EMBL/GenBank/DDBJ databases">
        <title>The genomes of Aspergillus section Nigri reveals drivers in fungal speciation.</title>
        <authorList>
            <consortium name="DOE Joint Genome Institute"/>
            <person name="Vesth T.C."/>
            <person name="Nybo J."/>
            <person name="Theobald S."/>
            <person name="Brandl J."/>
            <person name="Frisvad J.C."/>
            <person name="Nielsen K.F."/>
            <person name="Lyhne E.K."/>
            <person name="Kogle M.E."/>
            <person name="Kuo A."/>
            <person name="Riley R."/>
            <person name="Clum A."/>
            <person name="Nolan M."/>
            <person name="Lipzen A."/>
            <person name="Salamov A."/>
            <person name="Henrissat B."/>
            <person name="Wiebenga A."/>
            <person name="De Vries R.P."/>
            <person name="Grigoriev I.V."/>
            <person name="Mortensen U.H."/>
            <person name="Andersen M.R."/>
            <person name="Baker S.E."/>
        </authorList>
    </citation>
    <scope>NUCLEOTIDE SEQUENCE [LARGE SCALE GENOMIC DNA]</scope>
    <source>
        <strain evidence="2 3">CBS 115572</strain>
    </source>
</reference>
<feature type="chain" id="PRO_5016271814" evidence="1">
    <location>
        <begin position="20"/>
        <end position="176"/>
    </location>
</feature>
<dbReference type="Proteomes" id="UP000246702">
    <property type="component" value="Unassembled WGS sequence"/>
</dbReference>
<keyword evidence="3" id="KW-1185">Reference proteome</keyword>